<evidence type="ECO:0000256" key="2">
    <source>
        <dbReference type="SAM" id="Phobius"/>
    </source>
</evidence>
<feature type="coiled-coil region" evidence="1">
    <location>
        <begin position="46"/>
        <end position="91"/>
    </location>
</feature>
<keyword evidence="4" id="KW-1185">Reference proteome</keyword>
<evidence type="ECO:0000256" key="1">
    <source>
        <dbReference type="SAM" id="Coils"/>
    </source>
</evidence>
<evidence type="ECO:0008006" key="5">
    <source>
        <dbReference type="Google" id="ProtNLM"/>
    </source>
</evidence>
<feature type="transmembrane region" description="Helical" evidence="2">
    <location>
        <begin position="146"/>
        <end position="164"/>
    </location>
</feature>
<reference evidence="3 4" key="1">
    <citation type="submission" date="2020-06" db="EMBL/GenBank/DDBJ databases">
        <title>Characterization of fructooligosaccharide metabolism and fructooligosaccharide-degrading enzymes in human commensal butyrate producers.</title>
        <authorList>
            <person name="Tanno H."/>
            <person name="Fujii T."/>
            <person name="Hirano K."/>
            <person name="Maeno S."/>
            <person name="Tonozuka T."/>
            <person name="Sakamoto M."/>
            <person name="Ohkuma M."/>
            <person name="Tochio T."/>
            <person name="Endo A."/>
        </authorList>
    </citation>
    <scope>NUCLEOTIDE SEQUENCE [LARGE SCALE GENOMIC DNA]</scope>
    <source>
        <strain evidence="3 4">JCM 31056</strain>
    </source>
</reference>
<proteinExistence type="predicted"/>
<comment type="caution">
    <text evidence="3">The sequence shown here is derived from an EMBL/GenBank/DDBJ whole genome shotgun (WGS) entry which is preliminary data.</text>
</comment>
<gene>
    <name evidence="3" type="ORF">BUFA31_19280</name>
</gene>
<keyword evidence="2" id="KW-0472">Membrane</keyword>
<dbReference type="EMBL" id="BLYJ01000025">
    <property type="protein sequence ID" value="GFO88764.1"/>
    <property type="molecule type" value="Genomic_DNA"/>
</dbReference>
<name>A0ABQ1E1B5_9FIRM</name>
<keyword evidence="2" id="KW-0812">Transmembrane</keyword>
<evidence type="ECO:0000313" key="4">
    <source>
        <dbReference type="Proteomes" id="UP000620147"/>
    </source>
</evidence>
<protein>
    <recommendedName>
        <fullName evidence="5">ATPase P</fullName>
    </recommendedName>
</protein>
<organism evidence="3 4">
    <name type="scientific">Butyricicoccus faecihominis</name>
    <dbReference type="NCBI Taxonomy" id="1712515"/>
    <lineage>
        <taxon>Bacteria</taxon>
        <taxon>Bacillati</taxon>
        <taxon>Bacillota</taxon>
        <taxon>Clostridia</taxon>
        <taxon>Eubacteriales</taxon>
        <taxon>Butyricicoccaceae</taxon>
        <taxon>Butyricicoccus</taxon>
    </lineage>
</organism>
<evidence type="ECO:0000313" key="3">
    <source>
        <dbReference type="EMBL" id="GFO88764.1"/>
    </source>
</evidence>
<sequence>MLAGRACLLVEYDGGMQQVCCFKYEDQIDELLRELHKMHPEIPCVSEEEEAELEVEYERRRAEERRRPPLSIRAEREIEELENAIAYLERKPELYKRLSRAAKRRRNYQSRSAGYRWAAAAIMVLGAAALIYGVVSLVCRGFSGGYLLLCLLAAAFLFGGWRLLPTARNNNAAVLRGDKQARVQMQNYIDRFPAFPLPARYAHPIVLRRMQQAIAEGHALNVMEALEVVKADLQTMNADMQVSQEEYAEISTIKPLFLNADYK</sequence>
<feature type="transmembrane region" description="Helical" evidence="2">
    <location>
        <begin position="113"/>
        <end position="134"/>
    </location>
</feature>
<accession>A0ABQ1E1B5</accession>
<keyword evidence="2" id="KW-1133">Transmembrane helix</keyword>
<dbReference type="Proteomes" id="UP000620147">
    <property type="component" value="Unassembled WGS sequence"/>
</dbReference>
<keyword evidence="1" id="KW-0175">Coiled coil</keyword>